<feature type="coiled-coil region" evidence="6">
    <location>
        <begin position="178"/>
        <end position="236"/>
    </location>
</feature>
<dbReference type="Proteomes" id="UP001212841">
    <property type="component" value="Unassembled WGS sequence"/>
</dbReference>
<feature type="coiled-coil region" evidence="6">
    <location>
        <begin position="292"/>
        <end position="341"/>
    </location>
</feature>
<keyword evidence="5" id="KW-0966">Cell projection</keyword>
<dbReference type="GO" id="GO:0005737">
    <property type="term" value="C:cytoplasm"/>
    <property type="evidence" value="ECO:0007669"/>
    <property type="project" value="TreeGrafter"/>
</dbReference>
<organism evidence="8 9">
    <name type="scientific">Rhizophlyctis rosea</name>
    <dbReference type="NCBI Taxonomy" id="64517"/>
    <lineage>
        <taxon>Eukaryota</taxon>
        <taxon>Fungi</taxon>
        <taxon>Fungi incertae sedis</taxon>
        <taxon>Chytridiomycota</taxon>
        <taxon>Chytridiomycota incertae sedis</taxon>
        <taxon>Chytridiomycetes</taxon>
        <taxon>Rhizophlyctidales</taxon>
        <taxon>Rhizophlyctidaceae</taxon>
        <taxon>Rhizophlyctis</taxon>
    </lineage>
</organism>
<keyword evidence="3" id="KW-0963">Cytoplasm</keyword>
<keyword evidence="9" id="KW-1185">Reference proteome</keyword>
<protein>
    <recommendedName>
        <fullName evidence="10">Dynein regulatory complex protein 9</fullName>
    </recommendedName>
</protein>
<proteinExistence type="predicted"/>
<evidence type="ECO:0000256" key="2">
    <source>
        <dbReference type="ARBA" id="ARBA00004316"/>
    </source>
</evidence>
<comment type="subcellular location">
    <subcellularLocation>
        <location evidence="2">Cell projection</location>
    </subcellularLocation>
    <subcellularLocation>
        <location evidence="1">Cytoplasm</location>
        <location evidence="1">Cytoskeleton</location>
    </subcellularLocation>
</comment>
<feature type="compositionally biased region" description="Basic residues" evidence="7">
    <location>
        <begin position="429"/>
        <end position="439"/>
    </location>
</feature>
<keyword evidence="4" id="KW-0206">Cytoskeleton</keyword>
<dbReference type="AlphaFoldDB" id="A0AAD5SEM2"/>
<dbReference type="GO" id="GO:0044782">
    <property type="term" value="P:cilium organization"/>
    <property type="evidence" value="ECO:0007669"/>
    <property type="project" value="TreeGrafter"/>
</dbReference>
<evidence type="ECO:0000256" key="3">
    <source>
        <dbReference type="ARBA" id="ARBA00022490"/>
    </source>
</evidence>
<dbReference type="InterPro" id="IPR042618">
    <property type="entry name" value="IQCG"/>
</dbReference>
<evidence type="ECO:0000256" key="7">
    <source>
        <dbReference type="SAM" id="MobiDB-lite"/>
    </source>
</evidence>
<comment type="caution">
    <text evidence="8">The sequence shown here is derived from an EMBL/GenBank/DDBJ whole genome shotgun (WGS) entry which is preliminary data.</text>
</comment>
<evidence type="ECO:0000256" key="4">
    <source>
        <dbReference type="ARBA" id="ARBA00023212"/>
    </source>
</evidence>
<keyword evidence="6" id="KW-0175">Coiled coil</keyword>
<dbReference type="PANTHER" id="PTHR14871:SF1">
    <property type="entry name" value="DYNEIN REGULATORY COMPLEX PROTEIN 9"/>
    <property type="match status" value="1"/>
</dbReference>
<dbReference type="EMBL" id="JADGJD010000316">
    <property type="protein sequence ID" value="KAJ3052198.1"/>
    <property type="molecule type" value="Genomic_DNA"/>
</dbReference>
<gene>
    <name evidence="8" type="ORF">HK097_006722</name>
</gene>
<feature type="region of interest" description="Disordered" evidence="7">
    <location>
        <begin position="379"/>
        <end position="439"/>
    </location>
</feature>
<evidence type="ECO:0000256" key="6">
    <source>
        <dbReference type="SAM" id="Coils"/>
    </source>
</evidence>
<sequence length="439" mass="49758">MLAQTPTPTTLPPLPGQRTAIDGLLTGQDASIEAILPLSKTQSYISILEDALEQLAVLGDIAPDVGKTDNKPLGEEVTRILKDQRALEARYQELLLEQDRLKALPNKTKYKESQLAILDITNELQQSTQVLARSLKTHPSVAQNLLKIQQERSSLQALMGKTIRELRESRFDSLVSTVEEEYRKRNTLQNTINRENEASNLLKSLQHDLHLEKRLLEEETTDRNQVIQQLKDTIQEINALTTSEQKYIKKETKAHESSVRQQCQHKETLLDSQKQTLLLKISQEQKAHSKIAEFLTRQREGLERQIQEWMTKYEEDTENKANELEALKQRRTQDLDRFEELVQAYEGLEKIVEEDRALKLKEAEEARVARERERAATRIQRWYRKHKKRIAEAQAAASKSAKGPKKGGAKGKAAATAGGKASAPGTAKSRGKTPKTPGK</sequence>
<evidence type="ECO:0000313" key="8">
    <source>
        <dbReference type="EMBL" id="KAJ3052198.1"/>
    </source>
</evidence>
<dbReference type="GO" id="GO:0031514">
    <property type="term" value="C:motile cilium"/>
    <property type="evidence" value="ECO:0007669"/>
    <property type="project" value="TreeGrafter"/>
</dbReference>
<accession>A0AAD5SEM2</accession>
<evidence type="ECO:0000256" key="1">
    <source>
        <dbReference type="ARBA" id="ARBA00004245"/>
    </source>
</evidence>
<dbReference type="GO" id="GO:0005856">
    <property type="term" value="C:cytoskeleton"/>
    <property type="evidence" value="ECO:0007669"/>
    <property type="project" value="UniProtKB-SubCell"/>
</dbReference>
<dbReference type="PANTHER" id="PTHR14871">
    <property type="entry name" value="DYNEIN REGULATORY COMPLEX PROTEIN 9"/>
    <property type="match status" value="1"/>
</dbReference>
<evidence type="ECO:0008006" key="10">
    <source>
        <dbReference type="Google" id="ProtNLM"/>
    </source>
</evidence>
<name>A0AAD5SEM2_9FUNG</name>
<evidence type="ECO:0000256" key="5">
    <source>
        <dbReference type="ARBA" id="ARBA00023273"/>
    </source>
</evidence>
<evidence type="ECO:0000313" key="9">
    <source>
        <dbReference type="Proteomes" id="UP001212841"/>
    </source>
</evidence>
<reference evidence="8" key="1">
    <citation type="submission" date="2020-05" db="EMBL/GenBank/DDBJ databases">
        <title>Phylogenomic resolution of chytrid fungi.</title>
        <authorList>
            <person name="Stajich J.E."/>
            <person name="Amses K."/>
            <person name="Simmons R."/>
            <person name="Seto K."/>
            <person name="Myers J."/>
            <person name="Bonds A."/>
            <person name="Quandt C.A."/>
            <person name="Barry K."/>
            <person name="Liu P."/>
            <person name="Grigoriev I."/>
            <person name="Longcore J.E."/>
            <person name="James T.Y."/>
        </authorList>
    </citation>
    <scope>NUCLEOTIDE SEQUENCE</scope>
    <source>
        <strain evidence="8">JEL0318</strain>
    </source>
</reference>
<feature type="compositionally biased region" description="Low complexity" evidence="7">
    <location>
        <begin position="411"/>
        <end position="428"/>
    </location>
</feature>